<dbReference type="RefSeq" id="WP_380253879.1">
    <property type="nucleotide sequence ID" value="NZ_JBHUII010000011.1"/>
</dbReference>
<feature type="transmembrane region" description="Helical" evidence="1">
    <location>
        <begin position="27"/>
        <end position="46"/>
    </location>
</feature>
<keyword evidence="4" id="KW-1185">Reference proteome</keyword>
<evidence type="ECO:0000256" key="1">
    <source>
        <dbReference type="SAM" id="Phobius"/>
    </source>
</evidence>
<protein>
    <submittedName>
        <fullName evidence="3">CPBP family intramembrane glutamic endopeptidase</fullName>
        <ecNumber evidence="3">3.4.-.-</ecNumber>
    </submittedName>
</protein>
<organism evidence="3 4">
    <name type="scientific">Kiloniella antarctica</name>
    <dbReference type="NCBI Taxonomy" id="1550907"/>
    <lineage>
        <taxon>Bacteria</taxon>
        <taxon>Pseudomonadati</taxon>
        <taxon>Pseudomonadota</taxon>
        <taxon>Alphaproteobacteria</taxon>
        <taxon>Rhodospirillales</taxon>
        <taxon>Kiloniellaceae</taxon>
        <taxon>Kiloniella</taxon>
    </lineage>
</organism>
<evidence type="ECO:0000313" key="3">
    <source>
        <dbReference type="EMBL" id="MFD2207349.1"/>
    </source>
</evidence>
<keyword evidence="1" id="KW-0472">Membrane</keyword>
<evidence type="ECO:0000259" key="2">
    <source>
        <dbReference type="Pfam" id="PF02517"/>
    </source>
</evidence>
<feature type="domain" description="CAAX prenyl protease 2/Lysostaphin resistance protein A-like" evidence="2">
    <location>
        <begin position="148"/>
        <end position="236"/>
    </location>
</feature>
<reference evidence="4" key="1">
    <citation type="journal article" date="2019" name="Int. J. Syst. Evol. Microbiol.">
        <title>The Global Catalogue of Microorganisms (GCM) 10K type strain sequencing project: providing services to taxonomists for standard genome sequencing and annotation.</title>
        <authorList>
            <consortium name="The Broad Institute Genomics Platform"/>
            <consortium name="The Broad Institute Genome Sequencing Center for Infectious Disease"/>
            <person name="Wu L."/>
            <person name="Ma J."/>
        </authorList>
    </citation>
    <scope>NUCLEOTIDE SEQUENCE [LARGE SCALE GENOMIC DNA]</scope>
    <source>
        <strain evidence="4">CGMCC 4.7192</strain>
    </source>
</reference>
<dbReference type="InterPro" id="IPR003675">
    <property type="entry name" value="Rce1/LyrA-like_dom"/>
</dbReference>
<dbReference type="PANTHER" id="PTHR36435:SF1">
    <property type="entry name" value="CAAX AMINO TERMINAL PROTEASE FAMILY PROTEIN"/>
    <property type="match status" value="1"/>
</dbReference>
<dbReference type="Pfam" id="PF02517">
    <property type="entry name" value="Rce1-like"/>
    <property type="match status" value="1"/>
</dbReference>
<keyword evidence="1" id="KW-1133">Transmembrane helix</keyword>
<accession>A0ABW5BNY8</accession>
<feature type="transmembrane region" description="Helical" evidence="1">
    <location>
        <begin position="58"/>
        <end position="81"/>
    </location>
</feature>
<feature type="transmembrane region" description="Helical" evidence="1">
    <location>
        <begin position="183"/>
        <end position="215"/>
    </location>
</feature>
<sequence length="254" mass="28288">MTTTPPQFEDNSIPKFKSIGQVSIKDLILTIVVFLIILRVSIPFITDLVTHHSETITPSFAITCLVLFQNLVLLKLIHYFVLKKHGLTWKDAGLQPTTLKWCYSAILLALPLMIIVGLVNFGMMQFVDKDFVNPQLQAITPEGFTWTSFIFIMIATGIIAPIAEELTFRGVLLGWLDQRYGKVIAIVISSIFFGSVHGVPMLIPALSVAGIAFALLTYRSKSLWPPIILHATFNMFMTSTLFFVLSQGITIPEA</sequence>
<keyword evidence="1" id="KW-0812">Transmembrane</keyword>
<evidence type="ECO:0000313" key="4">
    <source>
        <dbReference type="Proteomes" id="UP001597294"/>
    </source>
</evidence>
<comment type="caution">
    <text evidence="3">The sequence shown here is derived from an EMBL/GenBank/DDBJ whole genome shotgun (WGS) entry which is preliminary data.</text>
</comment>
<proteinExistence type="predicted"/>
<dbReference type="EMBL" id="JBHUII010000011">
    <property type="protein sequence ID" value="MFD2207349.1"/>
    <property type="molecule type" value="Genomic_DNA"/>
</dbReference>
<dbReference type="InterPro" id="IPR052710">
    <property type="entry name" value="CAAX_protease"/>
</dbReference>
<dbReference type="EC" id="3.4.-.-" evidence="3"/>
<feature type="transmembrane region" description="Helical" evidence="1">
    <location>
        <begin position="227"/>
        <end position="245"/>
    </location>
</feature>
<feature type="transmembrane region" description="Helical" evidence="1">
    <location>
        <begin position="101"/>
        <end position="123"/>
    </location>
</feature>
<feature type="transmembrane region" description="Helical" evidence="1">
    <location>
        <begin position="143"/>
        <end position="163"/>
    </location>
</feature>
<dbReference type="Proteomes" id="UP001597294">
    <property type="component" value="Unassembled WGS sequence"/>
</dbReference>
<keyword evidence="3" id="KW-0378">Hydrolase</keyword>
<dbReference type="PANTHER" id="PTHR36435">
    <property type="entry name" value="SLR1288 PROTEIN"/>
    <property type="match status" value="1"/>
</dbReference>
<gene>
    <name evidence="3" type="ORF">ACFSKO_17120</name>
</gene>
<name>A0ABW5BNY8_9PROT</name>
<dbReference type="GO" id="GO:0016787">
    <property type="term" value="F:hydrolase activity"/>
    <property type="evidence" value="ECO:0007669"/>
    <property type="project" value="UniProtKB-KW"/>
</dbReference>